<gene>
    <name evidence="1" type="ORF">S12H4_07094</name>
</gene>
<sequence length="50" mass="6014">MMTGEEIERLYPEFDEWWRKEKGYSAANGIYLIKLWYEFLTQGLPPAREG</sequence>
<organism evidence="1">
    <name type="scientific">marine sediment metagenome</name>
    <dbReference type="NCBI Taxonomy" id="412755"/>
    <lineage>
        <taxon>unclassified sequences</taxon>
        <taxon>metagenomes</taxon>
        <taxon>ecological metagenomes</taxon>
    </lineage>
</organism>
<dbReference type="EMBL" id="BARW01002575">
    <property type="protein sequence ID" value="GAI72098.1"/>
    <property type="molecule type" value="Genomic_DNA"/>
</dbReference>
<proteinExistence type="predicted"/>
<protein>
    <submittedName>
        <fullName evidence="1">Uncharacterized protein</fullName>
    </submittedName>
</protein>
<comment type="caution">
    <text evidence="1">The sequence shown here is derived from an EMBL/GenBank/DDBJ whole genome shotgun (WGS) entry which is preliminary data.</text>
</comment>
<dbReference type="AlphaFoldDB" id="X1QV20"/>
<accession>X1QV20</accession>
<name>X1QV20_9ZZZZ</name>
<evidence type="ECO:0000313" key="1">
    <source>
        <dbReference type="EMBL" id="GAI72098.1"/>
    </source>
</evidence>
<reference evidence="1" key="1">
    <citation type="journal article" date="2014" name="Front. Microbiol.">
        <title>High frequency of phylogenetically diverse reductive dehalogenase-homologous genes in deep subseafloor sedimentary metagenomes.</title>
        <authorList>
            <person name="Kawai M."/>
            <person name="Futagami T."/>
            <person name="Toyoda A."/>
            <person name="Takaki Y."/>
            <person name="Nishi S."/>
            <person name="Hori S."/>
            <person name="Arai W."/>
            <person name="Tsubouchi T."/>
            <person name="Morono Y."/>
            <person name="Uchiyama I."/>
            <person name="Ito T."/>
            <person name="Fujiyama A."/>
            <person name="Inagaki F."/>
            <person name="Takami H."/>
        </authorList>
    </citation>
    <scope>NUCLEOTIDE SEQUENCE</scope>
    <source>
        <strain evidence="1">Expedition CK06-06</strain>
    </source>
</reference>